<dbReference type="RefSeq" id="WP_008641889.1">
    <property type="nucleotide sequence ID" value="NZ_CAXTIO010000003.1"/>
</dbReference>
<proteinExistence type="predicted"/>
<comment type="caution">
    <text evidence="2">The sequence shown here is derived from an EMBL/GenBank/DDBJ whole genome shotgun (WGS) entry which is preliminary data.</text>
</comment>
<evidence type="ECO:0000259" key="1">
    <source>
        <dbReference type="Pfam" id="PF00149"/>
    </source>
</evidence>
<evidence type="ECO:0000313" key="3">
    <source>
        <dbReference type="EMBL" id="MDC2741136.1"/>
    </source>
</evidence>
<dbReference type="Proteomes" id="UP001219389">
    <property type="component" value="Unassembled WGS sequence"/>
</dbReference>
<feature type="domain" description="Calcineurin-like phosphoesterase" evidence="1">
    <location>
        <begin position="35"/>
        <end position="263"/>
    </location>
</feature>
<evidence type="ECO:0000313" key="2">
    <source>
        <dbReference type="EMBL" id="KAA4660913.1"/>
    </source>
</evidence>
<dbReference type="AlphaFoldDB" id="A0A139LM06"/>
<dbReference type="InterPro" id="IPR029052">
    <property type="entry name" value="Metallo-depent_PP-like"/>
</dbReference>
<evidence type="ECO:0000313" key="4">
    <source>
        <dbReference type="Proteomes" id="UP000435985"/>
    </source>
</evidence>
<dbReference type="SUPFAM" id="SSF56300">
    <property type="entry name" value="Metallo-dependent phosphatases"/>
    <property type="match status" value="1"/>
</dbReference>
<dbReference type="GO" id="GO:0016788">
    <property type="term" value="F:hydrolase activity, acting on ester bonds"/>
    <property type="evidence" value="ECO:0007669"/>
    <property type="project" value="TreeGrafter"/>
</dbReference>
<reference evidence="3" key="2">
    <citation type="submission" date="2022-10" db="EMBL/GenBank/DDBJ databases">
        <title>Human gut microbiome strain richness.</title>
        <authorList>
            <person name="Chen-Liaw A."/>
        </authorList>
    </citation>
    <scope>NUCLEOTIDE SEQUENCE</scope>
    <source>
        <strain evidence="3">BSD2780120875st1_E1_BSD2780120875_150330</strain>
    </source>
</reference>
<gene>
    <name evidence="2" type="ORF">F3B98_25045</name>
    <name evidence="3" type="ORF">PO382_02745</name>
</gene>
<organism evidence="2 4">
    <name type="scientific">Bacteroides ovatus</name>
    <dbReference type="NCBI Taxonomy" id="28116"/>
    <lineage>
        <taxon>Bacteria</taxon>
        <taxon>Pseudomonadati</taxon>
        <taxon>Bacteroidota</taxon>
        <taxon>Bacteroidia</taxon>
        <taxon>Bacteroidales</taxon>
        <taxon>Bacteroidaceae</taxon>
        <taxon>Bacteroides</taxon>
    </lineage>
</organism>
<dbReference type="InterPro" id="IPR004843">
    <property type="entry name" value="Calcineurin-like_PHP"/>
</dbReference>
<protein>
    <submittedName>
        <fullName evidence="2">Metallophosphoesterase family protein</fullName>
    </submittedName>
</protein>
<dbReference type="GO" id="GO:0005737">
    <property type="term" value="C:cytoplasm"/>
    <property type="evidence" value="ECO:0007669"/>
    <property type="project" value="TreeGrafter"/>
</dbReference>
<dbReference type="Pfam" id="PF00149">
    <property type="entry name" value="Metallophos"/>
    <property type="match status" value="1"/>
</dbReference>
<sequence length="335" mass="37798">MIRLLKIYLTLVFLLVTTFGMAQKSELKFSKDGKFKIVQFTDVHFKYGNRASDIALERINQVLDDERPDLVIFTGDVVYSAPADSGMLQVLEPVVKRKLPFVVTFGNHDNEQGMTREQLYDIIRKVPGNLLPDRGTVLSPDYVLTVKSSSNVKKNAALLYCMDSHSYSPLKDVKGYAWLTFDQINWYRQQSAAYKAQNGGLPLPALAFFHIPLPEYNEAARSENAILRGTRMEEACAPKLNTGMFAAMKEAGDVMGMFVGHDHDNDYAVMWKGILLAYGRFTGGNTEYNHLPNGARIIVLDEGARTFTSWIRQKDGVVDKISYPASFVKDDWTKR</sequence>
<dbReference type="PANTHER" id="PTHR32440">
    <property type="entry name" value="PHOSPHATASE DCR2-RELATED-RELATED"/>
    <property type="match status" value="1"/>
</dbReference>
<dbReference type="Gene3D" id="3.60.21.10">
    <property type="match status" value="1"/>
</dbReference>
<dbReference type="EMBL" id="JAQNZF010000003">
    <property type="protein sequence ID" value="MDC2741136.1"/>
    <property type="molecule type" value="Genomic_DNA"/>
</dbReference>
<dbReference type="PIRSF" id="PIRSF030250">
    <property type="entry name" value="Ptase_At2g46880"/>
    <property type="match status" value="1"/>
</dbReference>
<name>A0A139LM06_BACOV</name>
<dbReference type="EMBL" id="VWFO01000055">
    <property type="protein sequence ID" value="KAA4660913.1"/>
    <property type="molecule type" value="Genomic_DNA"/>
</dbReference>
<accession>A0A139LM06</accession>
<dbReference type="STRING" id="28116.Bovatus_04005"/>
<dbReference type="Proteomes" id="UP000435985">
    <property type="component" value="Unassembled WGS sequence"/>
</dbReference>
<dbReference type="CDD" id="cd07383">
    <property type="entry name" value="MPP_Dcr2"/>
    <property type="match status" value="1"/>
</dbReference>
<dbReference type="InterPro" id="IPR011230">
    <property type="entry name" value="PAP14/16/28/29"/>
</dbReference>
<dbReference type="PANTHER" id="PTHR32440:SF11">
    <property type="entry name" value="METALLOPHOSPHOESTERASE DOMAIN-CONTAINING PROTEIN"/>
    <property type="match status" value="1"/>
</dbReference>
<reference evidence="2 4" key="1">
    <citation type="journal article" date="2019" name="Nat. Med.">
        <title>A library of human gut bacterial isolates paired with longitudinal multiomics data enables mechanistic microbiome research.</title>
        <authorList>
            <person name="Poyet M."/>
            <person name="Groussin M."/>
            <person name="Gibbons S.M."/>
            <person name="Avila-Pacheco J."/>
            <person name="Jiang X."/>
            <person name="Kearney S.M."/>
            <person name="Perrotta A.R."/>
            <person name="Berdy B."/>
            <person name="Zhao S."/>
            <person name="Lieberman T.D."/>
            <person name="Swanson P.K."/>
            <person name="Smith M."/>
            <person name="Roesemann S."/>
            <person name="Alexander J.E."/>
            <person name="Rich S.A."/>
            <person name="Livny J."/>
            <person name="Vlamakis H."/>
            <person name="Clish C."/>
            <person name="Bullock K."/>
            <person name="Deik A."/>
            <person name="Scott J."/>
            <person name="Pierce K.A."/>
            <person name="Xavier R.J."/>
            <person name="Alm E.J."/>
        </authorList>
    </citation>
    <scope>NUCLEOTIDE SEQUENCE [LARGE SCALE GENOMIC DNA]</scope>
    <source>
        <strain evidence="2 4">BIOML-A14</strain>
    </source>
</reference>